<reference evidence="3" key="1">
    <citation type="journal article" date="2010" name="Nat. Biotechnol.">
        <title>Draft genome sequence of the oilseed species Ricinus communis.</title>
        <authorList>
            <person name="Chan A.P."/>
            <person name="Crabtree J."/>
            <person name="Zhao Q."/>
            <person name="Lorenzi H."/>
            <person name="Orvis J."/>
            <person name="Puiu D."/>
            <person name="Melake-Berhan A."/>
            <person name="Jones K.M."/>
            <person name="Redman J."/>
            <person name="Chen G."/>
            <person name="Cahoon E.B."/>
            <person name="Gedil M."/>
            <person name="Stanke M."/>
            <person name="Haas B.J."/>
            <person name="Wortman J.R."/>
            <person name="Fraser-Liggett C.M."/>
            <person name="Ravel J."/>
            <person name="Rabinowicz P.D."/>
        </authorList>
    </citation>
    <scope>NUCLEOTIDE SEQUENCE [LARGE SCALE GENOMIC DNA]</scope>
    <source>
        <strain evidence="3">cv. Hale</strain>
    </source>
</reference>
<dbReference type="InterPro" id="IPR035669">
    <property type="entry name" value="SGNH_plant_lipase-like"/>
</dbReference>
<dbReference type="SUPFAM" id="SSF52266">
    <property type="entry name" value="SGNH hydrolase"/>
    <property type="match status" value="1"/>
</dbReference>
<evidence type="ECO:0000313" key="3">
    <source>
        <dbReference type="Proteomes" id="UP000008311"/>
    </source>
</evidence>
<dbReference type="InParanoid" id="B9SF69"/>
<dbReference type="CDD" id="cd01837">
    <property type="entry name" value="SGNH_plant_lipase_like"/>
    <property type="match status" value="1"/>
</dbReference>
<dbReference type="InterPro" id="IPR036514">
    <property type="entry name" value="SGNH_hydro_sf"/>
</dbReference>
<dbReference type="eggNOG" id="ENOG502QSNM">
    <property type="taxonomic scope" value="Eukaryota"/>
</dbReference>
<comment type="similarity">
    <text evidence="1">Belongs to the 'GDSL' lipolytic enzyme family.</text>
</comment>
<evidence type="ECO:0000256" key="1">
    <source>
        <dbReference type="ARBA" id="ARBA00008668"/>
    </source>
</evidence>
<name>B9SF69_RICCO</name>
<dbReference type="Pfam" id="PF00657">
    <property type="entry name" value="Lipase_GDSL"/>
    <property type="match status" value="1"/>
</dbReference>
<dbReference type="STRING" id="3988.B9SF69"/>
<organism evidence="2 3">
    <name type="scientific">Ricinus communis</name>
    <name type="common">Castor bean</name>
    <dbReference type="NCBI Taxonomy" id="3988"/>
    <lineage>
        <taxon>Eukaryota</taxon>
        <taxon>Viridiplantae</taxon>
        <taxon>Streptophyta</taxon>
        <taxon>Embryophyta</taxon>
        <taxon>Tracheophyta</taxon>
        <taxon>Spermatophyta</taxon>
        <taxon>Magnoliopsida</taxon>
        <taxon>eudicotyledons</taxon>
        <taxon>Gunneridae</taxon>
        <taxon>Pentapetalae</taxon>
        <taxon>rosids</taxon>
        <taxon>fabids</taxon>
        <taxon>Malpighiales</taxon>
        <taxon>Euphorbiaceae</taxon>
        <taxon>Acalyphoideae</taxon>
        <taxon>Acalypheae</taxon>
        <taxon>Ricinus</taxon>
    </lineage>
</organism>
<dbReference type="InterPro" id="IPR050592">
    <property type="entry name" value="GDSL_lipolytic_enzyme"/>
</dbReference>
<accession>B9SF69</accession>
<dbReference type="PANTHER" id="PTHR45642:SF30">
    <property type="entry name" value="SGNH HYDROLASE-TYPE ESTERASE DOMAIN-CONTAINING PROTEIN"/>
    <property type="match status" value="1"/>
</dbReference>
<keyword evidence="3" id="KW-1185">Reference proteome</keyword>
<gene>
    <name evidence="2" type="ORF">RCOM_1240350</name>
</gene>
<dbReference type="AlphaFoldDB" id="B9SF69"/>
<protein>
    <submittedName>
        <fullName evidence="2">Zinc finger protein, putative</fullName>
    </submittedName>
</protein>
<dbReference type="PANTHER" id="PTHR45642">
    <property type="entry name" value="GDSL ESTERASE/LIPASE EXL3"/>
    <property type="match status" value="1"/>
</dbReference>
<dbReference type="Gene3D" id="3.40.50.1110">
    <property type="entry name" value="SGNH hydrolase"/>
    <property type="match status" value="1"/>
</dbReference>
<dbReference type="Proteomes" id="UP000008311">
    <property type="component" value="Unassembled WGS sequence"/>
</dbReference>
<proteinExistence type="inferred from homology"/>
<evidence type="ECO:0000313" key="2">
    <source>
        <dbReference type="EMBL" id="EEF37748.1"/>
    </source>
</evidence>
<dbReference type="InterPro" id="IPR001087">
    <property type="entry name" value="GDSL"/>
</dbReference>
<feature type="non-terminal residue" evidence="2">
    <location>
        <position position="1"/>
    </location>
</feature>
<dbReference type="EMBL" id="EQ973943">
    <property type="protein sequence ID" value="EEF37748.1"/>
    <property type="molecule type" value="Genomic_DNA"/>
</dbReference>
<sequence>FSFLFFPTSVTIIITICTITRATNLPKFSSILAFGDSTVDTGNNNYLQTFFRGNHSPYGQDFPDHIPTGRFSNGKLIPDIVASLLHIKETVPPFLDPSLSNEDLLTGVTFASAGSGYDDLTAAESRVISMSDQLELFRNYISRLKGIVGEVEANYIIDNALVIVSAGTNDFVYNYYDSPTRRLQFNISTYQDFLLSNLHNFIKELCNLGGRSMVIVGLPPIGCLPLQITARYKESMQRNCLKDENSDSQAYNIKLQKLLSEMQAVAPESQIAYANVFDPLVDMITHPQKFEL</sequence>
<dbReference type="GO" id="GO:0016788">
    <property type="term" value="F:hydrolase activity, acting on ester bonds"/>
    <property type="evidence" value="ECO:0007669"/>
    <property type="project" value="InterPro"/>
</dbReference>